<protein>
    <recommendedName>
        <fullName evidence="7 9">Uroporphyrinogen-III synthase</fullName>
        <ecNumber evidence="3 9">4.2.1.75</ecNumber>
    </recommendedName>
</protein>
<evidence type="ECO:0000256" key="4">
    <source>
        <dbReference type="ARBA" id="ARBA00023239"/>
    </source>
</evidence>
<evidence type="ECO:0000313" key="12">
    <source>
        <dbReference type="EMBL" id="MBV6545850.1"/>
    </source>
</evidence>
<evidence type="ECO:0000256" key="1">
    <source>
        <dbReference type="ARBA" id="ARBA00004772"/>
    </source>
</evidence>
<comment type="similarity">
    <text evidence="2 9">Belongs to the uroporphyrinogen-III synthase family.</text>
</comment>
<comment type="function">
    <text evidence="6 9">Catalyzes cyclization of the linear tetrapyrrole, hydroxymethylbilane, to the macrocyclic uroporphyrinogen III.</text>
</comment>
<sequence>MNVLVTRPDLRGEKLTELLVEQGLFAIHQPLFMVENGRELPLLPSALGRLNSGDYVFAVSKNAVDFATQTLSETGFAWRTDLIYFAVGQGSANYFSAKSEQAVRYPLQSENSEGLLALPEMQQLQDKNILILRANTGREFFTEQAILRGAKVQVLECYQRIESAENLSEKISLAKRVGVDTIIATSAEILSLLAEKTLEMEQKWLFSCRILVVGERLAKIANRLGWQQESIIVSKKADNMSLLETLLTYHQS</sequence>
<keyword evidence="4 9" id="KW-0456">Lyase</keyword>
<evidence type="ECO:0000256" key="8">
    <source>
        <dbReference type="ARBA" id="ARBA00048617"/>
    </source>
</evidence>
<dbReference type="CDD" id="cd06578">
    <property type="entry name" value="HemD"/>
    <property type="match status" value="1"/>
</dbReference>
<gene>
    <name evidence="11" type="ORF">HT657_01215</name>
    <name evidence="12" type="ORF">HT672_00815</name>
</gene>
<dbReference type="EMBL" id="JABUMC010000001">
    <property type="protein sequence ID" value="MBV6545850.1"/>
    <property type="molecule type" value="Genomic_DNA"/>
</dbReference>
<comment type="caution">
    <text evidence="12">The sequence shown here is derived from an EMBL/GenBank/DDBJ whole genome shotgun (WGS) entry which is preliminary data.</text>
</comment>
<evidence type="ECO:0000256" key="7">
    <source>
        <dbReference type="ARBA" id="ARBA00040167"/>
    </source>
</evidence>
<proteinExistence type="inferred from homology"/>
<dbReference type="InterPro" id="IPR039793">
    <property type="entry name" value="UROS/Hem4"/>
</dbReference>
<name>A0A949WEF0_9PAST</name>
<keyword evidence="5 9" id="KW-0627">Porphyrin biosynthesis</keyword>
<organism evidence="12 13">
    <name type="scientific">Ursidibacter maritimus</name>
    <dbReference type="NCBI Taxonomy" id="1331689"/>
    <lineage>
        <taxon>Bacteria</taxon>
        <taxon>Pseudomonadati</taxon>
        <taxon>Pseudomonadota</taxon>
        <taxon>Gammaproteobacteria</taxon>
        <taxon>Pasteurellales</taxon>
        <taxon>Pasteurellaceae</taxon>
        <taxon>Ursidibacter</taxon>
    </lineage>
</organism>
<evidence type="ECO:0000256" key="9">
    <source>
        <dbReference type="RuleBase" id="RU366031"/>
    </source>
</evidence>
<evidence type="ECO:0000256" key="5">
    <source>
        <dbReference type="ARBA" id="ARBA00023244"/>
    </source>
</evidence>
<comment type="pathway">
    <text evidence="1 9">Porphyrin-containing compound metabolism; protoporphyrin-IX biosynthesis; coproporphyrinogen-III from 5-aminolevulinate: step 3/4.</text>
</comment>
<dbReference type="EMBL" id="JABULY010000001">
    <property type="protein sequence ID" value="MBV6530774.1"/>
    <property type="molecule type" value="Genomic_DNA"/>
</dbReference>
<evidence type="ECO:0000313" key="11">
    <source>
        <dbReference type="EMBL" id="MBV6530774.1"/>
    </source>
</evidence>
<dbReference type="SUPFAM" id="SSF69618">
    <property type="entry name" value="HemD-like"/>
    <property type="match status" value="1"/>
</dbReference>
<evidence type="ECO:0000259" key="10">
    <source>
        <dbReference type="Pfam" id="PF02602"/>
    </source>
</evidence>
<evidence type="ECO:0000313" key="14">
    <source>
        <dbReference type="Proteomes" id="UP001196379"/>
    </source>
</evidence>
<dbReference type="Gene3D" id="3.40.50.10090">
    <property type="match status" value="2"/>
</dbReference>
<reference evidence="12 14" key="1">
    <citation type="journal article" date="2021" name="Mol. Ecol.">
        <title>Polar bear-adapted Ursidibacter maritimus are remarkably conserved after generations in captivity.</title>
        <authorList>
            <person name="Espinosa-Gongora C."/>
            <person name="Hansen M.J."/>
            <person name="Bertelsen M.F."/>
            <person name="Bojesen A.M."/>
        </authorList>
    </citation>
    <scope>NUCLEOTIDE SEQUENCE</scope>
    <source>
        <strain evidence="12">Pb43105x</strain>
        <strain evidence="11 14">Pb43106</strain>
    </source>
</reference>
<dbReference type="OrthoDB" id="9787650at2"/>
<keyword evidence="14" id="KW-1185">Reference proteome</keyword>
<evidence type="ECO:0000256" key="6">
    <source>
        <dbReference type="ARBA" id="ARBA00037589"/>
    </source>
</evidence>
<accession>A0A949WEF0</accession>
<dbReference type="EC" id="4.2.1.75" evidence="3 9"/>
<dbReference type="Proteomes" id="UP001196379">
    <property type="component" value="Unassembled WGS sequence"/>
</dbReference>
<dbReference type="PANTHER" id="PTHR38042:SF1">
    <property type="entry name" value="UROPORPHYRINOGEN-III SYNTHASE, CHLOROPLASTIC"/>
    <property type="match status" value="1"/>
</dbReference>
<evidence type="ECO:0000313" key="13">
    <source>
        <dbReference type="Proteomes" id="UP000732858"/>
    </source>
</evidence>
<dbReference type="GO" id="GO:0006782">
    <property type="term" value="P:protoporphyrinogen IX biosynthetic process"/>
    <property type="evidence" value="ECO:0007669"/>
    <property type="project" value="UniProtKB-UniRule"/>
</dbReference>
<dbReference type="InterPro" id="IPR003754">
    <property type="entry name" value="4pyrrol_synth_uPrphyn_synth"/>
</dbReference>
<dbReference type="GO" id="GO:0004852">
    <property type="term" value="F:uroporphyrinogen-III synthase activity"/>
    <property type="evidence" value="ECO:0007669"/>
    <property type="project" value="UniProtKB-UniRule"/>
</dbReference>
<feature type="domain" description="Tetrapyrrole biosynthesis uroporphyrinogen III synthase" evidence="10">
    <location>
        <begin position="14"/>
        <end position="243"/>
    </location>
</feature>
<dbReference type="InterPro" id="IPR036108">
    <property type="entry name" value="4pyrrol_syn_uPrphyn_synt_sf"/>
</dbReference>
<dbReference type="GeneID" id="65548644"/>
<dbReference type="RefSeq" id="WP_157402809.1">
    <property type="nucleotide sequence ID" value="NZ_JABULY010000001.1"/>
</dbReference>
<dbReference type="Pfam" id="PF02602">
    <property type="entry name" value="HEM4"/>
    <property type="match status" value="1"/>
</dbReference>
<dbReference type="AlphaFoldDB" id="A0A949WEF0"/>
<dbReference type="GO" id="GO:0006780">
    <property type="term" value="P:uroporphyrinogen III biosynthetic process"/>
    <property type="evidence" value="ECO:0007669"/>
    <property type="project" value="UniProtKB-UniRule"/>
</dbReference>
<evidence type="ECO:0000256" key="3">
    <source>
        <dbReference type="ARBA" id="ARBA00013109"/>
    </source>
</evidence>
<dbReference type="PANTHER" id="PTHR38042">
    <property type="entry name" value="UROPORPHYRINOGEN-III SYNTHASE, CHLOROPLASTIC"/>
    <property type="match status" value="1"/>
</dbReference>
<evidence type="ECO:0000256" key="2">
    <source>
        <dbReference type="ARBA" id="ARBA00008133"/>
    </source>
</evidence>
<comment type="catalytic activity">
    <reaction evidence="8 9">
        <text>hydroxymethylbilane = uroporphyrinogen III + H2O</text>
        <dbReference type="Rhea" id="RHEA:18965"/>
        <dbReference type="ChEBI" id="CHEBI:15377"/>
        <dbReference type="ChEBI" id="CHEBI:57308"/>
        <dbReference type="ChEBI" id="CHEBI:57845"/>
        <dbReference type="EC" id="4.2.1.75"/>
    </reaction>
</comment>
<dbReference type="Proteomes" id="UP000732858">
    <property type="component" value="Unassembled WGS sequence"/>
</dbReference>